<feature type="compositionally biased region" description="Polar residues" evidence="2">
    <location>
        <begin position="550"/>
        <end position="563"/>
    </location>
</feature>
<gene>
    <name evidence="3" type="ORF">MCOR_54451</name>
</gene>
<dbReference type="EMBL" id="CACVKT020009594">
    <property type="protein sequence ID" value="CAC5422397.1"/>
    <property type="molecule type" value="Genomic_DNA"/>
</dbReference>
<reference evidence="3 4" key="1">
    <citation type="submission" date="2020-06" db="EMBL/GenBank/DDBJ databases">
        <authorList>
            <person name="Li R."/>
            <person name="Bekaert M."/>
        </authorList>
    </citation>
    <scope>NUCLEOTIDE SEQUENCE [LARGE SCALE GENOMIC DNA]</scope>
    <source>
        <strain evidence="4">wild</strain>
    </source>
</reference>
<keyword evidence="1" id="KW-0175">Coiled coil</keyword>
<evidence type="ECO:0000313" key="4">
    <source>
        <dbReference type="Proteomes" id="UP000507470"/>
    </source>
</evidence>
<sequence>MMAAAYTDYFDYLNRVTIFTSNALSIVHEECHAAVSGVMSYRPDSLTEYLLISYTKEIQTRKYAKYSSAKLLDSNPSTRYNFKAYIHKSPENVHERKLLCPICQECNKLPGTGVKGLLDNTVIEQSIASNVPTLSLRKKQEPLFPGLYSDSEDSYEVLVKKANPKANNEDDVYDEYSDTGNIQWQNFIQRQKSAEFETTECEIKKPVNISEALKGLSDEERLERLTDSLKNTFSFSQALQEHEFILENEVRALRTPSSSSEYSFTQRDFLQDQLSCLQTEAMNIIYRLDGISTSGDTWERSRVRIEQQIHTQIEQLIATIRQAERKLLNQIDSYGEHHASVNPVSEGKQQLQSLLKNILGVIDFIRLVLNYGCGRGIEQYEQLVADRCEQILSKTVAVEKTELSFAPGQILEEELDKLLGFLTFTTTHDEIWKFRDNETNDDSIAMADSAIGDLKHENDVHQERILPPSFSREFLQNENLLTENGQSFTPDSLADDQEHQRLTVDQLIHKFSTEFGMQYNEILPDDNSSTPMTSSMTSENPMHSPIPEESNGNGIKSEIQSIKTRYRPRSSKRRHSVSDVQQDLAHSRIDLSDNRYRGLIRDRKSSNPYCDIMTKTLNERPLSNDLEQTKRILALCKRQLLEAKSMGIYKNRAGTSPQSSATSPESKMTRSMSVSHENTPPLSSSEHKLPRSRSISHDRSPLSSPEHTRMARSMSRDYVQRIRKRLGMEKPTMHSAGSEDDS</sequence>
<feature type="region of interest" description="Disordered" evidence="2">
    <location>
        <begin position="526"/>
        <end position="583"/>
    </location>
</feature>
<proteinExistence type="predicted"/>
<protein>
    <submittedName>
        <fullName evidence="3">Uncharacterized protein</fullName>
    </submittedName>
</protein>
<feature type="compositionally biased region" description="Basic and acidic residues" evidence="2">
    <location>
        <begin position="685"/>
        <end position="732"/>
    </location>
</feature>
<keyword evidence="4" id="KW-1185">Reference proteome</keyword>
<evidence type="ECO:0000256" key="1">
    <source>
        <dbReference type="SAM" id="Coils"/>
    </source>
</evidence>
<feature type="compositionally biased region" description="Polar residues" evidence="2">
    <location>
        <begin position="653"/>
        <end position="684"/>
    </location>
</feature>
<organism evidence="3 4">
    <name type="scientific">Mytilus coruscus</name>
    <name type="common">Sea mussel</name>
    <dbReference type="NCBI Taxonomy" id="42192"/>
    <lineage>
        <taxon>Eukaryota</taxon>
        <taxon>Metazoa</taxon>
        <taxon>Spiralia</taxon>
        <taxon>Lophotrochozoa</taxon>
        <taxon>Mollusca</taxon>
        <taxon>Bivalvia</taxon>
        <taxon>Autobranchia</taxon>
        <taxon>Pteriomorphia</taxon>
        <taxon>Mytilida</taxon>
        <taxon>Mytiloidea</taxon>
        <taxon>Mytilidae</taxon>
        <taxon>Mytilinae</taxon>
        <taxon>Mytilus</taxon>
    </lineage>
</organism>
<feature type="compositionally biased region" description="Basic residues" evidence="2">
    <location>
        <begin position="564"/>
        <end position="575"/>
    </location>
</feature>
<feature type="coiled-coil region" evidence="1">
    <location>
        <begin position="306"/>
        <end position="333"/>
    </location>
</feature>
<accession>A0A6J8EPT5</accession>
<name>A0A6J8EPT5_MYTCO</name>
<feature type="region of interest" description="Disordered" evidence="2">
    <location>
        <begin position="651"/>
        <end position="742"/>
    </location>
</feature>
<dbReference type="Proteomes" id="UP000507470">
    <property type="component" value="Unassembled WGS sequence"/>
</dbReference>
<dbReference type="OrthoDB" id="252722at2759"/>
<dbReference type="AlphaFoldDB" id="A0A6J8EPT5"/>
<feature type="compositionally biased region" description="Low complexity" evidence="2">
    <location>
        <begin position="526"/>
        <end position="542"/>
    </location>
</feature>
<evidence type="ECO:0000313" key="3">
    <source>
        <dbReference type="EMBL" id="CAC5422397.1"/>
    </source>
</evidence>
<evidence type="ECO:0000256" key="2">
    <source>
        <dbReference type="SAM" id="MobiDB-lite"/>
    </source>
</evidence>